<dbReference type="Gene3D" id="1.20.1050.10">
    <property type="match status" value="1"/>
</dbReference>
<keyword evidence="4" id="KW-1185">Reference proteome</keyword>
<evidence type="ECO:0000313" key="4">
    <source>
        <dbReference type="Proteomes" id="UP000611500"/>
    </source>
</evidence>
<gene>
    <name evidence="3" type="ORF">GCM10010961_06670</name>
</gene>
<dbReference type="InterPro" id="IPR040079">
    <property type="entry name" value="Glutathione_S-Trfase"/>
</dbReference>
<dbReference type="SUPFAM" id="SSF47616">
    <property type="entry name" value="GST C-terminal domain-like"/>
    <property type="match status" value="1"/>
</dbReference>
<feature type="domain" description="GST N-terminal" evidence="1">
    <location>
        <begin position="1"/>
        <end position="75"/>
    </location>
</feature>
<dbReference type="EMBL" id="BNAP01000002">
    <property type="protein sequence ID" value="GHG82274.1"/>
    <property type="molecule type" value="Genomic_DNA"/>
</dbReference>
<dbReference type="RefSeq" id="WP_028093437.1">
    <property type="nucleotide sequence ID" value="NZ_BNAP01000002.1"/>
</dbReference>
<organism evidence="3 4">
    <name type="scientific">Pseudodonghicola xiamenensis</name>
    <dbReference type="NCBI Taxonomy" id="337702"/>
    <lineage>
        <taxon>Bacteria</taxon>
        <taxon>Pseudomonadati</taxon>
        <taxon>Pseudomonadota</taxon>
        <taxon>Alphaproteobacteria</taxon>
        <taxon>Rhodobacterales</taxon>
        <taxon>Paracoccaceae</taxon>
        <taxon>Pseudodonghicola</taxon>
    </lineage>
</organism>
<dbReference type="CDD" id="cd03046">
    <property type="entry name" value="GST_N_GTT1_like"/>
    <property type="match status" value="1"/>
</dbReference>
<dbReference type="InterPro" id="IPR004045">
    <property type="entry name" value="Glutathione_S-Trfase_N"/>
</dbReference>
<feature type="domain" description="GST C-terminal" evidence="2">
    <location>
        <begin position="79"/>
        <end position="196"/>
    </location>
</feature>
<dbReference type="InterPro" id="IPR036282">
    <property type="entry name" value="Glutathione-S-Trfase_C_sf"/>
</dbReference>
<dbReference type="Gene3D" id="3.40.30.10">
    <property type="entry name" value="Glutaredoxin"/>
    <property type="match status" value="1"/>
</dbReference>
<accession>A0A8J3MBV0</accession>
<dbReference type="PROSITE" id="PS50405">
    <property type="entry name" value="GST_CTER"/>
    <property type="match status" value="1"/>
</dbReference>
<reference evidence="3" key="1">
    <citation type="journal article" date="2014" name="Int. J. Syst. Evol. Microbiol.">
        <title>Complete genome sequence of Corynebacterium casei LMG S-19264T (=DSM 44701T), isolated from a smear-ripened cheese.</title>
        <authorList>
            <consortium name="US DOE Joint Genome Institute (JGI-PGF)"/>
            <person name="Walter F."/>
            <person name="Albersmeier A."/>
            <person name="Kalinowski J."/>
            <person name="Ruckert C."/>
        </authorList>
    </citation>
    <scope>NUCLEOTIDE SEQUENCE</scope>
    <source>
        <strain evidence="3">CGMCC 1.7081</strain>
    </source>
</reference>
<dbReference type="SFLD" id="SFLDS00019">
    <property type="entry name" value="Glutathione_Transferase_(cytos"/>
    <property type="match status" value="1"/>
</dbReference>
<dbReference type="InterPro" id="IPR010987">
    <property type="entry name" value="Glutathione-S-Trfase_C-like"/>
</dbReference>
<protein>
    <submittedName>
        <fullName evidence="3">Glutathione S-transferase</fullName>
    </submittedName>
</protein>
<proteinExistence type="predicted"/>
<dbReference type="PANTHER" id="PTHR44051">
    <property type="entry name" value="GLUTATHIONE S-TRANSFERASE-RELATED"/>
    <property type="match status" value="1"/>
</dbReference>
<dbReference type="SUPFAM" id="SSF52833">
    <property type="entry name" value="Thioredoxin-like"/>
    <property type="match status" value="1"/>
</dbReference>
<sequence length="196" mass="22103">MYKVYGAVASRALRVIWMLEEIGQPYELFQIKPNSAEALALNPSGKIPVLVDGDAVLTDSVAIMTYLADKHHTLTYPAGTVERAHQDALIHTLLDEFDAVLWTAARHHAFLPEELRLPGISDSLKWEFERNLERFAKRFTGPFLQGDKMTIADILCVHCLGWAKGAGFPLENETMNNYARTLRERDAYKRSLAQMG</sequence>
<name>A0A8J3MBV0_9RHOB</name>
<evidence type="ECO:0000259" key="1">
    <source>
        <dbReference type="PROSITE" id="PS50404"/>
    </source>
</evidence>
<dbReference type="Proteomes" id="UP000611500">
    <property type="component" value="Unassembled WGS sequence"/>
</dbReference>
<comment type="caution">
    <text evidence="3">The sequence shown here is derived from an EMBL/GenBank/DDBJ whole genome shotgun (WGS) entry which is preliminary data.</text>
</comment>
<dbReference type="Pfam" id="PF13409">
    <property type="entry name" value="GST_N_2"/>
    <property type="match status" value="1"/>
</dbReference>
<dbReference type="SFLD" id="SFLDG00358">
    <property type="entry name" value="Main_(cytGST)"/>
    <property type="match status" value="1"/>
</dbReference>
<dbReference type="AlphaFoldDB" id="A0A8J3MBV0"/>
<evidence type="ECO:0000259" key="2">
    <source>
        <dbReference type="PROSITE" id="PS50405"/>
    </source>
</evidence>
<dbReference type="InterPro" id="IPR036249">
    <property type="entry name" value="Thioredoxin-like_sf"/>
</dbReference>
<evidence type="ECO:0000313" key="3">
    <source>
        <dbReference type="EMBL" id="GHG82274.1"/>
    </source>
</evidence>
<reference evidence="3" key="2">
    <citation type="submission" date="2020-09" db="EMBL/GenBank/DDBJ databases">
        <authorList>
            <person name="Sun Q."/>
            <person name="Zhou Y."/>
        </authorList>
    </citation>
    <scope>NUCLEOTIDE SEQUENCE</scope>
    <source>
        <strain evidence="3">CGMCC 1.7081</strain>
    </source>
</reference>
<dbReference type="PANTHER" id="PTHR44051:SF8">
    <property type="entry name" value="GLUTATHIONE S-TRANSFERASE GSTA"/>
    <property type="match status" value="1"/>
</dbReference>
<dbReference type="PROSITE" id="PS50404">
    <property type="entry name" value="GST_NTER"/>
    <property type="match status" value="1"/>
</dbReference>